<keyword evidence="5" id="KW-1185">Reference proteome</keyword>
<dbReference type="SUPFAM" id="SSF52129">
    <property type="entry name" value="Caspase-like"/>
    <property type="match status" value="1"/>
</dbReference>
<dbReference type="InterPro" id="IPR029030">
    <property type="entry name" value="Caspase-like_dom_sf"/>
</dbReference>
<dbReference type="GO" id="GO:0006508">
    <property type="term" value="P:proteolysis"/>
    <property type="evidence" value="ECO:0007669"/>
    <property type="project" value="InterPro"/>
</dbReference>
<evidence type="ECO:0000256" key="2">
    <source>
        <dbReference type="SAM" id="MobiDB-lite"/>
    </source>
</evidence>
<proteinExistence type="inferred from homology"/>
<dbReference type="EMBL" id="JAMQYH010000004">
    <property type="protein sequence ID" value="KAJ1691926.1"/>
    <property type="molecule type" value="Genomic_DNA"/>
</dbReference>
<dbReference type="GO" id="GO:0004197">
    <property type="term" value="F:cysteine-type endopeptidase activity"/>
    <property type="evidence" value="ECO:0007669"/>
    <property type="project" value="InterPro"/>
</dbReference>
<dbReference type="PANTHER" id="PTHR48104">
    <property type="entry name" value="METACASPASE-4"/>
    <property type="match status" value="1"/>
</dbReference>
<dbReference type="GO" id="GO:0005737">
    <property type="term" value="C:cytoplasm"/>
    <property type="evidence" value="ECO:0007669"/>
    <property type="project" value="TreeGrafter"/>
</dbReference>
<dbReference type="PANTHER" id="PTHR48104:SF30">
    <property type="entry name" value="METACASPASE-1"/>
    <property type="match status" value="1"/>
</dbReference>
<protein>
    <recommendedName>
        <fullName evidence="3">Peptidase C14 caspase domain-containing protein</fullName>
    </recommendedName>
</protein>
<dbReference type="OrthoDB" id="3223806at2759"/>
<dbReference type="AlphaFoldDB" id="A0A9Q0CDJ6"/>
<feature type="compositionally biased region" description="Basic residues" evidence="2">
    <location>
        <begin position="200"/>
        <end position="209"/>
    </location>
</feature>
<organism evidence="4 5">
    <name type="scientific">Rhynchospora breviuscula</name>
    <dbReference type="NCBI Taxonomy" id="2022672"/>
    <lineage>
        <taxon>Eukaryota</taxon>
        <taxon>Viridiplantae</taxon>
        <taxon>Streptophyta</taxon>
        <taxon>Embryophyta</taxon>
        <taxon>Tracheophyta</taxon>
        <taxon>Spermatophyta</taxon>
        <taxon>Magnoliopsida</taxon>
        <taxon>Liliopsida</taxon>
        <taxon>Poales</taxon>
        <taxon>Cyperaceae</taxon>
        <taxon>Cyperoideae</taxon>
        <taxon>Rhynchosporeae</taxon>
        <taxon>Rhynchospora</taxon>
    </lineage>
</organism>
<dbReference type="Pfam" id="PF00656">
    <property type="entry name" value="Peptidase_C14"/>
    <property type="match status" value="1"/>
</dbReference>
<comment type="caution">
    <text evidence="4">The sequence shown here is derived from an EMBL/GenBank/DDBJ whole genome shotgun (WGS) entry which is preliminary data.</text>
</comment>
<evidence type="ECO:0000256" key="1">
    <source>
        <dbReference type="ARBA" id="ARBA00009005"/>
    </source>
</evidence>
<feature type="compositionally biased region" description="Basic and acidic residues" evidence="2">
    <location>
        <begin position="146"/>
        <end position="159"/>
    </location>
</feature>
<feature type="region of interest" description="Disordered" evidence="2">
    <location>
        <begin position="195"/>
        <end position="228"/>
    </location>
</feature>
<evidence type="ECO:0000313" key="4">
    <source>
        <dbReference type="EMBL" id="KAJ1691926.1"/>
    </source>
</evidence>
<evidence type="ECO:0000259" key="3">
    <source>
        <dbReference type="Pfam" id="PF00656"/>
    </source>
</evidence>
<gene>
    <name evidence="4" type="ORF">LUZ63_016081</name>
</gene>
<name>A0A9Q0CDJ6_9POAL</name>
<reference evidence="4" key="1">
    <citation type="journal article" date="2022" name="Cell">
        <title>Repeat-based holocentromeres influence genome architecture and karyotype evolution.</title>
        <authorList>
            <person name="Hofstatter P.G."/>
            <person name="Thangavel G."/>
            <person name="Lux T."/>
            <person name="Neumann P."/>
            <person name="Vondrak T."/>
            <person name="Novak P."/>
            <person name="Zhang M."/>
            <person name="Costa L."/>
            <person name="Castellani M."/>
            <person name="Scott A."/>
            <person name="Toegelov H."/>
            <person name="Fuchs J."/>
            <person name="Mata-Sucre Y."/>
            <person name="Dias Y."/>
            <person name="Vanzela A.L.L."/>
            <person name="Huettel B."/>
            <person name="Almeida C.C.S."/>
            <person name="Simkova H."/>
            <person name="Souza G."/>
            <person name="Pedrosa-Harand A."/>
            <person name="Macas J."/>
            <person name="Mayer K.F.X."/>
            <person name="Houben A."/>
            <person name="Marques A."/>
        </authorList>
    </citation>
    <scope>NUCLEOTIDE SEQUENCE</scope>
    <source>
        <strain evidence="4">RhyBre1mFocal</strain>
    </source>
</reference>
<dbReference type="InterPro" id="IPR050452">
    <property type="entry name" value="Metacaspase"/>
</dbReference>
<accession>A0A9Q0CDJ6</accession>
<sequence>MGKKALLIGINYPDTKAELQGCINDVWRMRKSLIQRFGFSQEDIVVMIDTDPSCPQPTGANIRRAIADLVRSAQPGDFLFMHYSGHGTRLPAESGEDDDTGYDECIVPSDMNLITDDDFRDFVDKIPQGCRFTIVSDSCHSGGLLDKTKEQIGDSMRKDDEEEEEESHSRFGFSSFIKHAASSALESRGINLPIEEFGSHGHHRQHHRHQESEQVETTNPSDGRIKNRSLPLPTLIEILKQKTGKDDIDVGKIRPTLFDMFGEDSSPKIKKFMKVLFSKFQEGGQSGEGGSGGFMSVVGSLAQDFLKQKLQDNDEDYVKPALETKVNSKQEAYAGSRKLSLPDNGILISGCQTDQTSADANSPQGSYGALSNAIQTILAETDGEVSNKKLVLMARQKLKKQGYTQQPGLYCTDEHADATFVC</sequence>
<dbReference type="InterPro" id="IPR011600">
    <property type="entry name" value="Pept_C14_caspase"/>
</dbReference>
<dbReference type="Proteomes" id="UP001151287">
    <property type="component" value="Unassembled WGS sequence"/>
</dbReference>
<dbReference type="Gene3D" id="3.40.50.12660">
    <property type="match status" value="2"/>
</dbReference>
<evidence type="ECO:0000313" key="5">
    <source>
        <dbReference type="Proteomes" id="UP001151287"/>
    </source>
</evidence>
<feature type="region of interest" description="Disordered" evidence="2">
    <location>
        <begin position="143"/>
        <end position="172"/>
    </location>
</feature>
<comment type="similarity">
    <text evidence="1">Belongs to the peptidase C14B family.</text>
</comment>
<feature type="domain" description="Peptidase C14 caspase" evidence="3">
    <location>
        <begin position="3"/>
        <end position="412"/>
    </location>
</feature>